<gene>
    <name evidence="5" type="ORF">g.13898</name>
</gene>
<comment type="similarity">
    <text evidence="1">Belongs to the peptidase A1 family.</text>
</comment>
<protein>
    <submittedName>
        <fullName evidence="5">Lysosomal aspartic protease</fullName>
    </submittedName>
</protein>
<dbReference type="PRINTS" id="PR00792">
    <property type="entry name" value="PEPSIN"/>
</dbReference>
<dbReference type="AlphaFoldDB" id="A0A6G1SNE1"/>
<dbReference type="GO" id="GO:0004190">
    <property type="term" value="F:aspartic-type endopeptidase activity"/>
    <property type="evidence" value="ECO:0007669"/>
    <property type="project" value="InterPro"/>
</dbReference>
<evidence type="ECO:0000256" key="2">
    <source>
        <dbReference type="PIRSR" id="PIRSR601461-1"/>
    </source>
</evidence>
<dbReference type="InterPro" id="IPR034164">
    <property type="entry name" value="Pepsin-like_dom"/>
</dbReference>
<feature type="active site" evidence="2">
    <location>
        <position position="434"/>
    </location>
</feature>
<dbReference type="PROSITE" id="PS51767">
    <property type="entry name" value="PEPTIDASE_A1"/>
    <property type="match status" value="1"/>
</dbReference>
<dbReference type="Gene3D" id="2.40.70.10">
    <property type="entry name" value="Acid Proteases"/>
    <property type="match status" value="2"/>
</dbReference>
<reference evidence="5" key="1">
    <citation type="submission" date="2018-10" db="EMBL/GenBank/DDBJ databases">
        <title>Transcriptome assembly of Aceria tosichella (Wheat curl mite) Type 2.</title>
        <authorList>
            <person name="Scully E.D."/>
            <person name="Geib S.M."/>
            <person name="Palmer N.A."/>
            <person name="Gupta A.K."/>
            <person name="Sarath G."/>
            <person name="Tatineni S."/>
        </authorList>
    </citation>
    <scope>NUCLEOTIDE SEQUENCE</scope>
    <source>
        <strain evidence="5">LincolnNE</strain>
    </source>
</reference>
<dbReference type="InterPro" id="IPR001461">
    <property type="entry name" value="Aspartic_peptidase_A1"/>
</dbReference>
<evidence type="ECO:0000259" key="4">
    <source>
        <dbReference type="PROSITE" id="PS51767"/>
    </source>
</evidence>
<feature type="compositionally biased region" description="Low complexity" evidence="3">
    <location>
        <begin position="90"/>
        <end position="127"/>
    </location>
</feature>
<feature type="compositionally biased region" description="Low complexity" evidence="3">
    <location>
        <begin position="147"/>
        <end position="159"/>
    </location>
</feature>
<evidence type="ECO:0000313" key="5">
    <source>
        <dbReference type="EMBL" id="MDE51899.1"/>
    </source>
</evidence>
<feature type="region of interest" description="Disordered" evidence="3">
    <location>
        <begin position="90"/>
        <end position="159"/>
    </location>
</feature>
<dbReference type="Pfam" id="PF00026">
    <property type="entry name" value="Asp"/>
    <property type="match status" value="1"/>
</dbReference>
<sequence length="575" mass="64133">MFKFKMLTKVLVAVFFYGQIIELNLNLCIALSIDLSSPTHQIEPNKAGSLSIEHNAELEMQGRADVDDQSGVMSEAAFASRTLQSASTSNYMATTTTTTTNTKTKTTTNNTAASNSSPTAGDSSSSSQFTIQVPPKGDTMVKDDVQQHQQQQQQDQQLQNNQPIKVALVQKLQSNGRVNYFGEIRVGQQQVPFLVLFDLLSTNFWLPSSECKSNACLGRQKYARAESDTYEAGDETGYRMEVNDSRGLVLEGPISRDSVTFAGVTIDRQPFGEVTRLEGDLLGTMPVDGFMGLGFKEFRFSNSKEVAASDSVTKTGNTTTTTMDLLDDDDTLDDELTAAPMTPIETLWSMGLLKEPIFSLKLKADIEEYKSSIDNGELILGEISEEYSPEEFTYVPVTHVDYWEFHLSSVSLRSSYGARDLEQGCQSVCPAILDTRFSFIAGHFSDVDRLNRAMGAYPIGNGIYRMSQCDLGLLPYLVFKIGGNEFLLAPDEYVNVRRIRGMVHSCYSNLVVVDSQVYPFWILGETFLKRHYMVFDYGQKRIGFARSKTMSQEVVEDEYGRIKKVRGTRMIMDVL</sequence>
<dbReference type="EMBL" id="GGYP01007128">
    <property type="protein sequence ID" value="MDE51899.1"/>
    <property type="molecule type" value="Transcribed_RNA"/>
</dbReference>
<organism evidence="5">
    <name type="scientific">Aceria tosichella</name>
    <name type="common">wheat curl mite</name>
    <dbReference type="NCBI Taxonomy" id="561515"/>
    <lineage>
        <taxon>Eukaryota</taxon>
        <taxon>Metazoa</taxon>
        <taxon>Ecdysozoa</taxon>
        <taxon>Arthropoda</taxon>
        <taxon>Chelicerata</taxon>
        <taxon>Arachnida</taxon>
        <taxon>Acari</taxon>
        <taxon>Acariformes</taxon>
        <taxon>Trombidiformes</taxon>
        <taxon>Prostigmata</taxon>
        <taxon>Eupodina</taxon>
        <taxon>Eriophyoidea</taxon>
        <taxon>Eriophyidae</taxon>
        <taxon>Eriophyinae</taxon>
        <taxon>Aceriini</taxon>
        <taxon>Aceria</taxon>
    </lineage>
</organism>
<keyword evidence="5" id="KW-0645">Protease</keyword>
<dbReference type="SUPFAM" id="SSF50630">
    <property type="entry name" value="Acid proteases"/>
    <property type="match status" value="1"/>
</dbReference>
<feature type="domain" description="Peptidase A1" evidence="4">
    <location>
        <begin position="180"/>
        <end position="545"/>
    </location>
</feature>
<evidence type="ECO:0000256" key="1">
    <source>
        <dbReference type="ARBA" id="ARBA00007447"/>
    </source>
</evidence>
<dbReference type="InterPro" id="IPR021109">
    <property type="entry name" value="Peptidase_aspartic_dom_sf"/>
</dbReference>
<accession>A0A6G1SNE1</accession>
<dbReference type="PANTHER" id="PTHR47966">
    <property type="entry name" value="BETA-SITE APP-CLEAVING ENZYME, ISOFORM A-RELATED"/>
    <property type="match status" value="1"/>
</dbReference>
<evidence type="ECO:0000256" key="3">
    <source>
        <dbReference type="SAM" id="MobiDB-lite"/>
    </source>
</evidence>
<dbReference type="CDD" id="cd05471">
    <property type="entry name" value="pepsin_like"/>
    <property type="match status" value="1"/>
</dbReference>
<dbReference type="InterPro" id="IPR033121">
    <property type="entry name" value="PEPTIDASE_A1"/>
</dbReference>
<name>A0A6G1SNE1_9ACAR</name>
<keyword evidence="5" id="KW-0378">Hydrolase</keyword>
<dbReference type="PANTHER" id="PTHR47966:SF51">
    <property type="entry name" value="BETA-SITE APP-CLEAVING ENZYME, ISOFORM A-RELATED"/>
    <property type="match status" value="1"/>
</dbReference>
<dbReference type="GO" id="GO:0006508">
    <property type="term" value="P:proteolysis"/>
    <property type="evidence" value="ECO:0007669"/>
    <property type="project" value="UniProtKB-KW"/>
</dbReference>
<proteinExistence type="inferred from homology"/>
<feature type="active site" evidence="2">
    <location>
        <position position="198"/>
    </location>
</feature>